<gene>
    <name evidence="1" type="ORF">S06H3_35791</name>
</gene>
<organism evidence="1">
    <name type="scientific">marine sediment metagenome</name>
    <dbReference type="NCBI Taxonomy" id="412755"/>
    <lineage>
        <taxon>unclassified sequences</taxon>
        <taxon>metagenomes</taxon>
        <taxon>ecological metagenomes</taxon>
    </lineage>
</organism>
<proteinExistence type="predicted"/>
<dbReference type="AlphaFoldDB" id="X1N681"/>
<feature type="non-terminal residue" evidence="1">
    <location>
        <position position="112"/>
    </location>
</feature>
<evidence type="ECO:0000313" key="1">
    <source>
        <dbReference type="EMBL" id="GAI25751.1"/>
    </source>
</evidence>
<comment type="caution">
    <text evidence="1">The sequence shown here is derived from an EMBL/GenBank/DDBJ whole genome shotgun (WGS) entry which is preliminary data.</text>
</comment>
<dbReference type="EMBL" id="BARV01021620">
    <property type="protein sequence ID" value="GAI25751.1"/>
    <property type="molecule type" value="Genomic_DNA"/>
</dbReference>
<reference evidence="1" key="1">
    <citation type="journal article" date="2014" name="Front. Microbiol.">
        <title>High frequency of phylogenetically diverse reductive dehalogenase-homologous genes in deep subseafloor sedimentary metagenomes.</title>
        <authorList>
            <person name="Kawai M."/>
            <person name="Futagami T."/>
            <person name="Toyoda A."/>
            <person name="Takaki Y."/>
            <person name="Nishi S."/>
            <person name="Hori S."/>
            <person name="Arai W."/>
            <person name="Tsubouchi T."/>
            <person name="Morono Y."/>
            <person name="Uchiyama I."/>
            <person name="Ito T."/>
            <person name="Fujiyama A."/>
            <person name="Inagaki F."/>
            <person name="Takami H."/>
        </authorList>
    </citation>
    <scope>NUCLEOTIDE SEQUENCE</scope>
    <source>
        <strain evidence="1">Expedition CK06-06</strain>
    </source>
</reference>
<sequence length="112" mass="12858">MVAKMKSKMGITPRTVIRGVKCQIKNEVGIDWLRISFLQQHLKKILRLLEFYFGKAAHDGRGLWSYTDRYFWPNRASLNYDSDVSRADLIHNGKFTIEIPGGALGEITETDL</sequence>
<name>X1N681_9ZZZZ</name>
<accession>X1N681</accession>
<protein>
    <submittedName>
        <fullName evidence="1">Uncharacterized protein</fullName>
    </submittedName>
</protein>